<protein>
    <submittedName>
        <fullName evidence="2">Type VI secretion exported 1</fullName>
    </submittedName>
</protein>
<proteinExistence type="predicted"/>
<sequence length="262" mass="28832">MNGENSMADLQKFIDRVRWLCAYGNLGYDQWNRWDVREGGEADCSSLIIAVLRECGFDTGGATYTGNMASELCKHGWRQLPNNGYPQPGDILLNHRNHVALLVDWGILAQASIDENGDIAGGESGDQTDRETVVKPYYDYPWDCYLRYEGATSHEGGYTDCRAVQAAVRADVDNVWGPDTEKRVDAVRKASNWGGVQFPYGVEFTQSVVGTDVDGIWGDNSMSAHDNCVQLIQEAVGASVDGIWGPETERLVRSVEAGAEKP</sequence>
<dbReference type="SUPFAM" id="SSF54001">
    <property type="entry name" value="Cysteine proteinases"/>
    <property type="match status" value="1"/>
</dbReference>
<dbReference type="InterPro" id="IPR057370">
    <property type="entry name" value="ELLD"/>
</dbReference>
<evidence type="ECO:0000313" key="2">
    <source>
        <dbReference type="EMBL" id="DAF61070.1"/>
    </source>
</evidence>
<dbReference type="Pfam" id="PF25309">
    <property type="entry name" value="ELLD"/>
    <property type="match status" value="2"/>
</dbReference>
<dbReference type="InterPro" id="IPR038765">
    <property type="entry name" value="Papain-like_cys_pep_sf"/>
</dbReference>
<feature type="domain" description="Endolysin-like" evidence="1">
    <location>
        <begin position="25"/>
        <end position="106"/>
    </location>
</feature>
<accession>A0A8S5TCT3</accession>
<organism evidence="2">
    <name type="scientific">Phage sp. ctesc4</name>
    <dbReference type="NCBI Taxonomy" id="2828008"/>
    <lineage>
        <taxon>Viruses</taxon>
    </lineage>
</organism>
<evidence type="ECO:0000259" key="1">
    <source>
        <dbReference type="Pfam" id="PF25309"/>
    </source>
</evidence>
<reference evidence="2" key="1">
    <citation type="journal article" date="2021" name="Proc. Natl. Acad. Sci. U.S.A.">
        <title>A Catalog of Tens of Thousands of Viruses from Human Metagenomes Reveals Hidden Associations with Chronic Diseases.</title>
        <authorList>
            <person name="Tisza M.J."/>
            <person name="Buck C.B."/>
        </authorList>
    </citation>
    <scope>NUCLEOTIDE SEQUENCE</scope>
    <source>
        <strain evidence="2">Ctesc4</strain>
    </source>
</reference>
<dbReference type="EMBL" id="BK032802">
    <property type="protein sequence ID" value="DAF61070.1"/>
    <property type="molecule type" value="Genomic_DNA"/>
</dbReference>
<name>A0A8S5TCT3_9VIRU</name>
<feature type="domain" description="Endolysin-like" evidence="1">
    <location>
        <begin position="109"/>
        <end position="192"/>
    </location>
</feature>
<dbReference type="Gene3D" id="3.90.1720.10">
    <property type="entry name" value="endopeptidase domain like (from Nostoc punctiforme)"/>
    <property type="match status" value="1"/>
</dbReference>